<dbReference type="Proteomes" id="UP000033116">
    <property type="component" value="Chromosome"/>
</dbReference>
<dbReference type="InterPro" id="IPR036526">
    <property type="entry name" value="C-N_Hydrolase_sf"/>
</dbReference>
<reference evidence="1 2" key="1">
    <citation type="submission" date="2014-07" db="EMBL/GenBank/DDBJ databases">
        <title>Methanogenic archaea and the global carbon cycle.</title>
        <authorList>
            <person name="Henriksen J.R."/>
            <person name="Luke J."/>
            <person name="Reinhart S."/>
            <person name="Benedict M.N."/>
            <person name="Youngblut N.D."/>
            <person name="Metcalf M.E."/>
            <person name="Whitaker R.J."/>
            <person name="Metcalf W.W."/>
        </authorList>
    </citation>
    <scope>NUCLEOTIDE SEQUENCE [LARGE SCALE GENOMIC DNA]</scope>
    <source>
        <strain evidence="1 2">SarPi</strain>
    </source>
</reference>
<dbReference type="GeneID" id="24864361"/>
<gene>
    <name evidence="1" type="ORF">MSMAP_1191</name>
</gene>
<dbReference type="SUPFAM" id="SSF56317">
    <property type="entry name" value="Carbon-nitrogen hydrolase"/>
    <property type="match status" value="1"/>
</dbReference>
<name>A0A0E3LS54_METMZ</name>
<protein>
    <submittedName>
        <fullName evidence="1">Uncharacterized protein</fullName>
    </submittedName>
</protein>
<accession>A0A0E3LS54</accession>
<dbReference type="RefSeq" id="WP_052724802.1">
    <property type="nucleotide sequence ID" value="NZ_CP009511.1"/>
</dbReference>
<proteinExistence type="predicted"/>
<dbReference type="PATRIC" id="fig|1434115.4.peg.1501"/>
<evidence type="ECO:0000313" key="2">
    <source>
        <dbReference type="Proteomes" id="UP000033116"/>
    </source>
</evidence>
<evidence type="ECO:0000313" key="1">
    <source>
        <dbReference type="EMBL" id="AKB61176.1"/>
    </source>
</evidence>
<dbReference type="HOGENOM" id="CLU_910938_0_0_2"/>
<dbReference type="AlphaFoldDB" id="A0A0E3LS54"/>
<sequence length="305" mass="35128">MSEYNEEKVSQGTNNSNWISTVILKLERGHRYSEEISKEINFQILSYVICQILSKVEGNGIILFPAGWIDACEDNAKKLYGETVKRITPLLKNEKRDVFVCVGIDGNQKNGLKWDQIALAVDKNGIQALGRKFYPTKIEKDKKYEDLVKNNFAKNYLVKEEDYPRIFTLNGRRYYLSVCYDIFGLKKDENDNKDVDVILNLVHCFCPKSIKNRDCEEEKSGVSSGDSYYARHGFGGASKKWACPVFGAAVFYSRKVPERWPSGVMWNSGDKSTKYCNYNEISLQPTEKFNKYINECTAYIRIYCI</sequence>
<dbReference type="EMBL" id="CP009511">
    <property type="protein sequence ID" value="AKB61176.1"/>
    <property type="molecule type" value="Genomic_DNA"/>
</dbReference>
<organism evidence="1 2">
    <name type="scientific">Methanosarcina mazei SarPi</name>
    <dbReference type="NCBI Taxonomy" id="1434115"/>
    <lineage>
        <taxon>Archaea</taxon>
        <taxon>Methanobacteriati</taxon>
        <taxon>Methanobacteriota</taxon>
        <taxon>Stenosarchaea group</taxon>
        <taxon>Methanomicrobia</taxon>
        <taxon>Methanosarcinales</taxon>
        <taxon>Methanosarcinaceae</taxon>
        <taxon>Methanosarcina</taxon>
    </lineage>
</organism>